<gene>
    <name evidence="1" type="ORF">B0T10DRAFT_369619</name>
</gene>
<feature type="non-terminal residue" evidence="1">
    <location>
        <position position="1"/>
    </location>
</feature>
<sequence length="178" mass="19926">ILDVVDDFGSIDVQQETQHFRLENNLVSELAKLFTESQLGPRKDALLCVLPPMISRLTLSSAGSALAAARKSANQHRRRDEWMQAETLLRWAWRICREPQPSHASTDRPILADERTERAAIALGELYRWALLGNFGLDGLKWLSDQKFGGSQPLAMAVKEIIDRYSGIAEGVVQQGKN</sequence>
<name>A0A9P8VX26_9HYPO</name>
<evidence type="ECO:0000313" key="2">
    <source>
        <dbReference type="Proteomes" id="UP000777438"/>
    </source>
</evidence>
<feature type="non-terminal residue" evidence="1">
    <location>
        <position position="178"/>
    </location>
</feature>
<dbReference type="OrthoDB" id="5151521at2759"/>
<proteinExistence type="predicted"/>
<protein>
    <submittedName>
        <fullName evidence="1">Uncharacterized protein</fullName>
    </submittedName>
</protein>
<accession>A0A9P8VX26</accession>
<keyword evidence="2" id="KW-1185">Reference proteome</keyword>
<evidence type="ECO:0000313" key="1">
    <source>
        <dbReference type="EMBL" id="KAH6884009.1"/>
    </source>
</evidence>
<dbReference type="EMBL" id="JAGPYM010000022">
    <property type="protein sequence ID" value="KAH6884009.1"/>
    <property type="molecule type" value="Genomic_DNA"/>
</dbReference>
<dbReference type="Proteomes" id="UP000777438">
    <property type="component" value="Unassembled WGS sequence"/>
</dbReference>
<dbReference type="AlphaFoldDB" id="A0A9P8VX26"/>
<reference evidence="1 2" key="1">
    <citation type="journal article" date="2021" name="Nat. Commun.">
        <title>Genetic determinants of endophytism in the Arabidopsis root mycobiome.</title>
        <authorList>
            <person name="Mesny F."/>
            <person name="Miyauchi S."/>
            <person name="Thiergart T."/>
            <person name="Pickel B."/>
            <person name="Atanasova L."/>
            <person name="Karlsson M."/>
            <person name="Huettel B."/>
            <person name="Barry K.W."/>
            <person name="Haridas S."/>
            <person name="Chen C."/>
            <person name="Bauer D."/>
            <person name="Andreopoulos W."/>
            <person name="Pangilinan J."/>
            <person name="LaButti K."/>
            <person name="Riley R."/>
            <person name="Lipzen A."/>
            <person name="Clum A."/>
            <person name="Drula E."/>
            <person name="Henrissat B."/>
            <person name="Kohler A."/>
            <person name="Grigoriev I.V."/>
            <person name="Martin F.M."/>
            <person name="Hacquard S."/>
        </authorList>
    </citation>
    <scope>NUCLEOTIDE SEQUENCE [LARGE SCALE GENOMIC DNA]</scope>
    <source>
        <strain evidence="1 2">MPI-CAGE-CH-0241</strain>
    </source>
</reference>
<comment type="caution">
    <text evidence="1">The sequence shown here is derived from an EMBL/GenBank/DDBJ whole genome shotgun (WGS) entry which is preliminary data.</text>
</comment>
<organism evidence="1 2">
    <name type="scientific">Thelonectria olida</name>
    <dbReference type="NCBI Taxonomy" id="1576542"/>
    <lineage>
        <taxon>Eukaryota</taxon>
        <taxon>Fungi</taxon>
        <taxon>Dikarya</taxon>
        <taxon>Ascomycota</taxon>
        <taxon>Pezizomycotina</taxon>
        <taxon>Sordariomycetes</taxon>
        <taxon>Hypocreomycetidae</taxon>
        <taxon>Hypocreales</taxon>
        <taxon>Nectriaceae</taxon>
        <taxon>Thelonectria</taxon>
    </lineage>
</organism>